<dbReference type="Proteomes" id="UP000271098">
    <property type="component" value="Unassembled WGS sequence"/>
</dbReference>
<name>A0A183EGS4_9BILA</name>
<dbReference type="EMBL" id="UYRT01089899">
    <property type="protein sequence ID" value="VDN35441.1"/>
    <property type="molecule type" value="Genomic_DNA"/>
</dbReference>
<evidence type="ECO:0000313" key="3">
    <source>
        <dbReference type="WBParaSite" id="GPUH_0002019001-mRNA-1"/>
    </source>
</evidence>
<reference evidence="3" key="1">
    <citation type="submission" date="2016-06" db="UniProtKB">
        <authorList>
            <consortium name="WormBaseParasite"/>
        </authorList>
    </citation>
    <scope>IDENTIFICATION</scope>
</reference>
<proteinExistence type="predicted"/>
<organism evidence="3">
    <name type="scientific">Gongylonema pulchrum</name>
    <dbReference type="NCBI Taxonomy" id="637853"/>
    <lineage>
        <taxon>Eukaryota</taxon>
        <taxon>Metazoa</taxon>
        <taxon>Ecdysozoa</taxon>
        <taxon>Nematoda</taxon>
        <taxon>Chromadorea</taxon>
        <taxon>Rhabditida</taxon>
        <taxon>Spirurina</taxon>
        <taxon>Spiruromorpha</taxon>
        <taxon>Spiruroidea</taxon>
        <taxon>Gongylonematidae</taxon>
        <taxon>Gongylonema</taxon>
    </lineage>
</organism>
<reference evidence="1 2" key="2">
    <citation type="submission" date="2018-11" db="EMBL/GenBank/DDBJ databases">
        <authorList>
            <consortium name="Pathogen Informatics"/>
        </authorList>
    </citation>
    <scope>NUCLEOTIDE SEQUENCE [LARGE SCALE GENOMIC DNA]</scope>
</reference>
<sequence length="107" mass="12172">MEQRMVGVNRLKPHIPNEVLRVRSGVKDIIEAMYTSKKRWAGHVSRMTDNRWAKRIIEWYPRMVKTNIGEATTECGETSWYACTVPRGLGQCNNEMNGEIASAASMA</sequence>
<gene>
    <name evidence="1" type="ORF">GPUH_LOCUS20165</name>
</gene>
<dbReference type="OrthoDB" id="5871589at2759"/>
<protein>
    <submittedName>
        <fullName evidence="3">SCP domain-containing protein</fullName>
    </submittedName>
</protein>
<evidence type="ECO:0000313" key="2">
    <source>
        <dbReference type="Proteomes" id="UP000271098"/>
    </source>
</evidence>
<dbReference type="AlphaFoldDB" id="A0A183EGS4"/>
<keyword evidence="2" id="KW-1185">Reference proteome</keyword>
<accession>A0A183EGS4</accession>
<evidence type="ECO:0000313" key="1">
    <source>
        <dbReference type="EMBL" id="VDN35441.1"/>
    </source>
</evidence>
<dbReference type="WBParaSite" id="GPUH_0002019001-mRNA-1">
    <property type="protein sequence ID" value="GPUH_0002019001-mRNA-1"/>
    <property type="gene ID" value="GPUH_0002019001"/>
</dbReference>